<dbReference type="EMBL" id="SSTE01000699">
    <property type="protein sequence ID" value="KAA0067116.1"/>
    <property type="molecule type" value="Genomic_DNA"/>
</dbReference>
<feature type="region of interest" description="Disordered" evidence="1">
    <location>
        <begin position="89"/>
        <end position="123"/>
    </location>
</feature>
<evidence type="ECO:0000313" key="5">
    <source>
        <dbReference type="Proteomes" id="UP000321947"/>
    </source>
</evidence>
<organism evidence="2 4">
    <name type="scientific">Cucumis melo var. makuwa</name>
    <name type="common">Oriental melon</name>
    <dbReference type="NCBI Taxonomy" id="1194695"/>
    <lineage>
        <taxon>Eukaryota</taxon>
        <taxon>Viridiplantae</taxon>
        <taxon>Streptophyta</taxon>
        <taxon>Embryophyta</taxon>
        <taxon>Tracheophyta</taxon>
        <taxon>Spermatophyta</taxon>
        <taxon>Magnoliopsida</taxon>
        <taxon>eudicotyledons</taxon>
        <taxon>Gunneridae</taxon>
        <taxon>Pentapetalae</taxon>
        <taxon>rosids</taxon>
        <taxon>fabids</taxon>
        <taxon>Cucurbitales</taxon>
        <taxon>Cucurbitaceae</taxon>
        <taxon>Benincaseae</taxon>
        <taxon>Cucumis</taxon>
    </lineage>
</organism>
<gene>
    <name evidence="3" type="ORF">E5676_scaffold598G00410</name>
    <name evidence="2" type="ORF">E6C27_scaffold38G001750</name>
</gene>
<feature type="compositionally biased region" description="Polar residues" evidence="1">
    <location>
        <begin position="98"/>
        <end position="107"/>
    </location>
</feature>
<sequence>MFGQASWSLRHEAIKHTYTKQMKEGTFVREHVLGIMMHFNTAEVHGGPINETNESLNKIEFTLISLLNDLQHFHNLTMGKGKEVDANVDTTKKEFMRGSSSKTNFGPSQMKKKEKEKTPKNNK</sequence>
<evidence type="ECO:0000313" key="2">
    <source>
        <dbReference type="EMBL" id="KAA0067116.1"/>
    </source>
</evidence>
<dbReference type="OrthoDB" id="904370at2759"/>
<dbReference type="Proteomes" id="UP000321947">
    <property type="component" value="Unassembled WGS sequence"/>
</dbReference>
<dbReference type="AlphaFoldDB" id="A0A5A7VKZ3"/>
<dbReference type="EMBL" id="SSTD01018855">
    <property type="protein sequence ID" value="TYJ97480.1"/>
    <property type="molecule type" value="Genomic_DNA"/>
</dbReference>
<feature type="compositionally biased region" description="Basic and acidic residues" evidence="1">
    <location>
        <begin position="111"/>
        <end position="123"/>
    </location>
</feature>
<evidence type="ECO:0000313" key="3">
    <source>
        <dbReference type="EMBL" id="TYJ97480.1"/>
    </source>
</evidence>
<reference evidence="4 5" key="1">
    <citation type="submission" date="2019-08" db="EMBL/GenBank/DDBJ databases">
        <title>Draft genome sequences of two oriental melons (Cucumis melo L. var makuwa).</title>
        <authorList>
            <person name="Kwon S.-Y."/>
        </authorList>
    </citation>
    <scope>NUCLEOTIDE SEQUENCE [LARGE SCALE GENOMIC DNA]</scope>
    <source>
        <strain evidence="5">cv. Chang Bougi</strain>
        <strain evidence="4">cv. SW 3</strain>
        <tissue evidence="2">Leaf</tissue>
    </source>
</reference>
<evidence type="ECO:0000256" key="1">
    <source>
        <dbReference type="SAM" id="MobiDB-lite"/>
    </source>
</evidence>
<accession>A0A5A7VKZ3</accession>
<name>A0A5A7VKZ3_CUCMM</name>
<protein>
    <submittedName>
        <fullName evidence="2">Gag/pol protein</fullName>
    </submittedName>
</protein>
<proteinExistence type="predicted"/>
<evidence type="ECO:0000313" key="4">
    <source>
        <dbReference type="Proteomes" id="UP000321393"/>
    </source>
</evidence>
<comment type="caution">
    <text evidence="2">The sequence shown here is derived from an EMBL/GenBank/DDBJ whole genome shotgun (WGS) entry which is preliminary data.</text>
</comment>
<dbReference type="Proteomes" id="UP000321393">
    <property type="component" value="Unassembled WGS sequence"/>
</dbReference>